<reference evidence="1" key="1">
    <citation type="journal article" date="2003" name="J. Mol. Evol.">
        <title>Comparisons of two large phaeoviral genomes and evolutionary implications.</title>
        <authorList>
            <person name="Delaroque N."/>
            <person name="Boland W."/>
            <person name="Muller D.G."/>
            <person name="Knippers R."/>
        </authorList>
    </citation>
    <scope>NUCLEOTIDE SEQUENCE</scope>
    <source>
        <strain evidence="1">FirrV-1</strain>
    </source>
</reference>
<dbReference type="RefSeq" id="YP_009665677.1">
    <property type="nucleotide sequence ID" value="NC_043254.1"/>
</dbReference>
<dbReference type="GeneID" id="41332324"/>
<reference evidence="1" key="2">
    <citation type="submission" date="2003-01" db="EMBL/GenBank/DDBJ databases">
        <title>Partial Nucleotide Sequence of the Feldmannia irregularis Virus FirrV-1 Genome: On the Evolution of Large Phaeoviral Genomes.</title>
        <authorList>
            <person name="Delaroque N."/>
            <person name="Knippers R."/>
            <person name="Mueller D.G."/>
            <person name="Boland W."/>
        </authorList>
    </citation>
    <scope>NUCLEOTIDE SEQUENCE</scope>
    <source>
        <strain evidence="1">FirrV-1</strain>
    </source>
</reference>
<dbReference type="KEGG" id="vg:41332324"/>
<dbReference type="EMBL" id="AY225133">
    <property type="protein sequence ID" value="AAR26825.1"/>
    <property type="molecule type" value="Genomic_DNA"/>
</dbReference>
<name>Q6XM86_9PHYC</name>
<evidence type="ECO:0000313" key="1">
    <source>
        <dbReference type="EMBL" id="AAR26825.1"/>
    </source>
</evidence>
<organism evidence="1">
    <name type="scientific">Feldmannia irregularis virus a</name>
    <dbReference type="NCBI Taxonomy" id="231992"/>
    <lineage>
        <taxon>Viruses</taxon>
        <taxon>Varidnaviria</taxon>
        <taxon>Bamfordvirae</taxon>
        <taxon>Nucleocytoviricota</taxon>
        <taxon>Megaviricetes</taxon>
        <taxon>Algavirales</taxon>
        <taxon>Phycodnaviridae</taxon>
        <taxon>Phaeovirus</taxon>
        <taxon>Phaeovirus irregularis</taxon>
    </lineage>
</organism>
<proteinExistence type="predicted"/>
<protein>
    <submittedName>
        <fullName evidence="1">FirrV-1-A1</fullName>
    </submittedName>
</protein>
<accession>Q6XM86</accession>
<sequence>MGGGGCVRFSECSHPYLHTDTLSLPPLHVCISFISLTETMSSVKAVQGRTFVAETGNKKAMLANFKDLQGRLREQYERILFIGVYVESPIKTKIFIQCETSMRSSVLAHLFEGAGISLLKIPVRFRWPEFPSFGAFSRRYGRPHHPGKHGNGVKEIGREDISHIDISDIRFCLGSRDENLALAREVYRPNQLPGNDEGVLQLFRERLFFSLLARFETSLLKCRGRSVKMGTRANMNIRFGMGDSTKRFAFYDLGRWNIRPKSDFFQFVVQHRVPLLKRVVYNEKLFSKLTAEERDEIRDRFARIEEAGDTMDVTMKSREYKIYLDSFQETTKRLDLMKCRG</sequence>